<name>A0AAW0APJ1_9AGAR</name>
<dbReference type="AlphaFoldDB" id="A0AAW0APJ1"/>
<reference evidence="2 3" key="1">
    <citation type="journal article" date="2024" name="J Genomics">
        <title>Draft genome sequencing and assembly of Favolaschia claudopus CIRM-BRFM 2984 isolated from oak limbs.</title>
        <authorList>
            <person name="Navarro D."/>
            <person name="Drula E."/>
            <person name="Chaduli D."/>
            <person name="Cazenave R."/>
            <person name="Ahrendt S."/>
            <person name="Wang J."/>
            <person name="Lipzen A."/>
            <person name="Daum C."/>
            <person name="Barry K."/>
            <person name="Grigoriev I.V."/>
            <person name="Favel A."/>
            <person name="Rosso M.N."/>
            <person name="Martin F."/>
        </authorList>
    </citation>
    <scope>NUCLEOTIDE SEQUENCE [LARGE SCALE GENOMIC DNA]</scope>
    <source>
        <strain evidence="2 3">CIRM-BRFM 2984</strain>
    </source>
</reference>
<evidence type="ECO:0000256" key="1">
    <source>
        <dbReference type="SAM" id="MobiDB-lite"/>
    </source>
</evidence>
<evidence type="ECO:0000313" key="2">
    <source>
        <dbReference type="EMBL" id="KAK7015237.1"/>
    </source>
</evidence>
<dbReference type="Proteomes" id="UP001362999">
    <property type="component" value="Unassembled WGS sequence"/>
</dbReference>
<organism evidence="2 3">
    <name type="scientific">Favolaschia claudopus</name>
    <dbReference type="NCBI Taxonomy" id="2862362"/>
    <lineage>
        <taxon>Eukaryota</taxon>
        <taxon>Fungi</taxon>
        <taxon>Dikarya</taxon>
        <taxon>Basidiomycota</taxon>
        <taxon>Agaricomycotina</taxon>
        <taxon>Agaricomycetes</taxon>
        <taxon>Agaricomycetidae</taxon>
        <taxon>Agaricales</taxon>
        <taxon>Marasmiineae</taxon>
        <taxon>Mycenaceae</taxon>
        <taxon>Favolaschia</taxon>
    </lineage>
</organism>
<feature type="region of interest" description="Disordered" evidence="1">
    <location>
        <begin position="223"/>
        <end position="265"/>
    </location>
</feature>
<gene>
    <name evidence="2" type="ORF">R3P38DRAFT_3570542</name>
</gene>
<comment type="caution">
    <text evidence="2">The sequence shown here is derived from an EMBL/GenBank/DDBJ whole genome shotgun (WGS) entry which is preliminary data.</text>
</comment>
<dbReference type="EMBL" id="JAWWNJ010000054">
    <property type="protein sequence ID" value="KAK7015237.1"/>
    <property type="molecule type" value="Genomic_DNA"/>
</dbReference>
<feature type="compositionally biased region" description="Low complexity" evidence="1">
    <location>
        <begin position="223"/>
        <end position="237"/>
    </location>
</feature>
<feature type="compositionally biased region" description="Basic and acidic residues" evidence="1">
    <location>
        <begin position="249"/>
        <end position="265"/>
    </location>
</feature>
<evidence type="ECO:0000313" key="3">
    <source>
        <dbReference type="Proteomes" id="UP001362999"/>
    </source>
</evidence>
<accession>A0AAW0APJ1</accession>
<proteinExistence type="predicted"/>
<sequence>MCFTGEYFFEAYLMDSNGSHRQDRGATDISGLRSRRWEALPNKYGDQHPYAAVIRSFQRRVRLCDEVTEPRILRSVCVRTVPYFTGGENGPVRDGYGYRTVRAVSPYCTVTVPIPTNNVRQRPPVSSVVQRCPPADFPAERILLDFGEGADHWGHLAPWSYESVQVKGNKSCGSLYIFWEFSRKTNGYKTSHSAKVSYRTIRISGELQVQVRLVLPAALVGPGSSAEAATSTGSQTGVESDSRPLQGGREQRDREGAERRIEDVE</sequence>
<protein>
    <submittedName>
        <fullName evidence="2">Uncharacterized protein</fullName>
    </submittedName>
</protein>
<keyword evidence="3" id="KW-1185">Reference proteome</keyword>